<protein>
    <recommendedName>
        <fullName evidence="7">D,D-heptose 1,7-bisphosphate phosphatase</fullName>
    </recommendedName>
</protein>
<dbReference type="InterPro" id="IPR006549">
    <property type="entry name" value="HAD-SF_hydro_IIIA"/>
</dbReference>
<dbReference type="GO" id="GO:0016787">
    <property type="term" value="F:hydrolase activity"/>
    <property type="evidence" value="ECO:0007669"/>
    <property type="project" value="UniProtKB-KW"/>
</dbReference>
<evidence type="ECO:0000256" key="5">
    <source>
        <dbReference type="ARBA" id="ARBA00022801"/>
    </source>
</evidence>
<sequence length="388" mass="37738">MSGTSAARAPGDPWLFPGPAVSRGTALPPDAAGLPDAVLFDRDGTLVADVPYNGDPAYVVPMPSAVGALAAVRALGIPVGVVSNQSGVARGLLTRGQVAAVQRRVEAFLGPFDIWAVCPHGPDDGCRCRKPAPGLVLAACDRLGVCPARTAVIGDIGSDVAAALAAGARGVLVPTPATRPEEIAAASDTAPDLLRAVRLVLDPTARCHRPAPPDRTGAPDLTERVRPGLASGTAAPAPTAVADTAGPSGPRGTDRPRHAAPAAAPDGQVPARAGAPAPAAQGGAGLPGRVAAAPAQTGGVLTPQEPASAAAARAGRAAAAPADPTAPALATAEAGPDVPGGSAVPAAASCRGTTASSGAAPAWPDGAYPAGGDVSALVRRGVVLEEGR</sequence>
<dbReference type="InterPro" id="IPR004446">
    <property type="entry name" value="Heptose_bisP_phosphatase"/>
</dbReference>
<feature type="compositionally biased region" description="Low complexity" evidence="8">
    <location>
        <begin position="227"/>
        <end position="247"/>
    </location>
</feature>
<dbReference type="PANTHER" id="PTHR42891:SF1">
    <property type="entry name" value="D-GLYCERO-BETA-D-MANNO-HEPTOSE-1,7-BISPHOSPHATE 7-PHOSPHATASE"/>
    <property type="match status" value="1"/>
</dbReference>
<dbReference type="SUPFAM" id="SSF56784">
    <property type="entry name" value="HAD-like"/>
    <property type="match status" value="1"/>
</dbReference>
<dbReference type="NCBIfam" id="TIGR01662">
    <property type="entry name" value="HAD-SF-IIIA"/>
    <property type="match status" value="1"/>
</dbReference>
<reference evidence="9 10" key="1">
    <citation type="submission" date="2024-06" db="EMBL/GenBank/DDBJ databases">
        <title>The Natural Products Discovery Center: Release of the First 8490 Sequenced Strains for Exploring Actinobacteria Biosynthetic Diversity.</title>
        <authorList>
            <person name="Kalkreuter E."/>
            <person name="Kautsar S.A."/>
            <person name="Yang D."/>
            <person name="Bader C.D."/>
            <person name="Teijaro C.N."/>
            <person name="Fluegel L."/>
            <person name="Davis C.M."/>
            <person name="Simpson J.R."/>
            <person name="Lauterbach L."/>
            <person name="Steele A.D."/>
            <person name="Gui C."/>
            <person name="Meng S."/>
            <person name="Li G."/>
            <person name="Viehrig K."/>
            <person name="Ye F."/>
            <person name="Su P."/>
            <person name="Kiefer A.F."/>
            <person name="Nichols A."/>
            <person name="Cepeda A.J."/>
            <person name="Yan W."/>
            <person name="Fan B."/>
            <person name="Jiang Y."/>
            <person name="Adhikari A."/>
            <person name="Zheng C.-J."/>
            <person name="Schuster L."/>
            <person name="Cowan T.M."/>
            <person name="Smanski M.J."/>
            <person name="Chevrette M.G."/>
            <person name="De Carvalho L.P.S."/>
            <person name="Shen B."/>
        </authorList>
    </citation>
    <scope>NUCLEOTIDE SEQUENCE [LARGE SCALE GENOMIC DNA]</scope>
    <source>
        <strain evidence="9 10">NPDC000837</strain>
    </source>
</reference>
<dbReference type="NCBIfam" id="TIGR01656">
    <property type="entry name" value="Histidinol-ppas"/>
    <property type="match status" value="1"/>
</dbReference>
<keyword evidence="6" id="KW-0119">Carbohydrate metabolism</keyword>
<evidence type="ECO:0000256" key="3">
    <source>
        <dbReference type="ARBA" id="ARBA00022490"/>
    </source>
</evidence>
<proteinExistence type="inferred from homology"/>
<organism evidence="9 10">
    <name type="scientific">Streptomyces xantholiticus</name>
    <dbReference type="NCBI Taxonomy" id="68285"/>
    <lineage>
        <taxon>Bacteria</taxon>
        <taxon>Bacillati</taxon>
        <taxon>Actinomycetota</taxon>
        <taxon>Actinomycetes</taxon>
        <taxon>Kitasatosporales</taxon>
        <taxon>Streptomycetaceae</taxon>
        <taxon>Streptomyces</taxon>
    </lineage>
</organism>
<comment type="subcellular location">
    <subcellularLocation>
        <location evidence="1">Cytoplasm</location>
    </subcellularLocation>
</comment>
<feature type="compositionally biased region" description="Low complexity" evidence="8">
    <location>
        <begin position="259"/>
        <end position="281"/>
    </location>
</feature>
<dbReference type="Gene3D" id="3.40.50.1000">
    <property type="entry name" value="HAD superfamily/HAD-like"/>
    <property type="match status" value="1"/>
</dbReference>
<dbReference type="EMBL" id="JBEPBX010000020">
    <property type="protein sequence ID" value="MER6615973.1"/>
    <property type="molecule type" value="Genomic_DNA"/>
</dbReference>
<keyword evidence="3" id="KW-0963">Cytoplasm</keyword>
<evidence type="ECO:0000256" key="1">
    <source>
        <dbReference type="ARBA" id="ARBA00004496"/>
    </source>
</evidence>
<evidence type="ECO:0000256" key="8">
    <source>
        <dbReference type="SAM" id="MobiDB-lite"/>
    </source>
</evidence>
<feature type="compositionally biased region" description="Low complexity" evidence="8">
    <location>
        <begin position="305"/>
        <end position="337"/>
    </location>
</feature>
<dbReference type="PANTHER" id="PTHR42891">
    <property type="entry name" value="D-GLYCERO-BETA-D-MANNO-HEPTOSE-1,7-BISPHOSPHATE 7-PHOSPHATASE"/>
    <property type="match status" value="1"/>
</dbReference>
<dbReference type="InterPro" id="IPR036412">
    <property type="entry name" value="HAD-like_sf"/>
</dbReference>
<name>A0ABV1UYV1_9ACTN</name>
<evidence type="ECO:0000256" key="7">
    <source>
        <dbReference type="ARBA" id="ARBA00031828"/>
    </source>
</evidence>
<feature type="region of interest" description="Disordered" evidence="8">
    <location>
        <begin position="205"/>
        <end position="371"/>
    </location>
</feature>
<dbReference type="InterPro" id="IPR006543">
    <property type="entry name" value="Histidinol-phos"/>
</dbReference>
<evidence type="ECO:0000313" key="9">
    <source>
        <dbReference type="EMBL" id="MER6615973.1"/>
    </source>
</evidence>
<keyword evidence="10" id="KW-1185">Reference proteome</keyword>
<gene>
    <name evidence="9" type="ORF">ABT276_21940</name>
</gene>
<evidence type="ECO:0000313" key="10">
    <source>
        <dbReference type="Proteomes" id="UP001445472"/>
    </source>
</evidence>
<keyword evidence="4" id="KW-0479">Metal-binding</keyword>
<dbReference type="InterPro" id="IPR023214">
    <property type="entry name" value="HAD_sf"/>
</dbReference>
<evidence type="ECO:0000256" key="2">
    <source>
        <dbReference type="ARBA" id="ARBA00005628"/>
    </source>
</evidence>
<comment type="similarity">
    <text evidence="2">Belongs to the GmhB family.</text>
</comment>
<keyword evidence="5 9" id="KW-0378">Hydrolase</keyword>
<dbReference type="Proteomes" id="UP001445472">
    <property type="component" value="Unassembled WGS sequence"/>
</dbReference>
<dbReference type="RefSeq" id="WP_351977420.1">
    <property type="nucleotide sequence ID" value="NZ_JBEPBX010000020.1"/>
</dbReference>
<dbReference type="Pfam" id="PF13242">
    <property type="entry name" value="Hydrolase_like"/>
    <property type="match status" value="1"/>
</dbReference>
<comment type="caution">
    <text evidence="9">The sequence shown here is derived from an EMBL/GenBank/DDBJ whole genome shotgun (WGS) entry which is preliminary data.</text>
</comment>
<accession>A0ABV1UYV1</accession>
<evidence type="ECO:0000256" key="6">
    <source>
        <dbReference type="ARBA" id="ARBA00023277"/>
    </source>
</evidence>
<evidence type="ECO:0000256" key="4">
    <source>
        <dbReference type="ARBA" id="ARBA00022723"/>
    </source>
</evidence>